<organism evidence="1 2">
    <name type="scientific">Shewanella benthica</name>
    <dbReference type="NCBI Taxonomy" id="43661"/>
    <lineage>
        <taxon>Bacteria</taxon>
        <taxon>Pseudomonadati</taxon>
        <taxon>Pseudomonadota</taxon>
        <taxon>Gammaproteobacteria</taxon>
        <taxon>Alteromonadales</taxon>
        <taxon>Shewanellaceae</taxon>
        <taxon>Shewanella</taxon>
    </lineage>
</organism>
<dbReference type="Proteomes" id="UP000250123">
    <property type="component" value="Chromosome SHEWBE"/>
</dbReference>
<sequence length="42" mass="4755">MLINFHRDKRQGYAVILSSVLLPERFASKWIDNLGTFAFGAA</sequence>
<evidence type="ECO:0000313" key="1">
    <source>
        <dbReference type="EMBL" id="SQH75238.1"/>
    </source>
</evidence>
<name>A0A330M017_9GAMM</name>
<accession>A0A330M017</accession>
<evidence type="ECO:0000313" key="2">
    <source>
        <dbReference type="Proteomes" id="UP000250123"/>
    </source>
</evidence>
<protein>
    <submittedName>
        <fullName evidence="1">Uncharacterized protein</fullName>
    </submittedName>
</protein>
<gene>
    <name evidence="1" type="ORF">SHEWBE_1272</name>
</gene>
<dbReference type="AlphaFoldDB" id="A0A330M017"/>
<dbReference type="KEGG" id="sbk:SHEWBE_1272"/>
<proteinExistence type="predicted"/>
<reference evidence="2" key="1">
    <citation type="submission" date="2018-06" db="EMBL/GenBank/DDBJ databases">
        <authorList>
            <person name="Cea G.-C."/>
            <person name="William W."/>
        </authorList>
    </citation>
    <scope>NUCLEOTIDE SEQUENCE [LARGE SCALE GENOMIC DNA]</scope>
    <source>
        <strain evidence="2">DB21MT-2</strain>
    </source>
</reference>
<dbReference type="EMBL" id="LS483452">
    <property type="protein sequence ID" value="SQH75238.1"/>
    <property type="molecule type" value="Genomic_DNA"/>
</dbReference>